<feature type="transmembrane region" description="Helical" evidence="8">
    <location>
        <begin position="501"/>
        <end position="521"/>
    </location>
</feature>
<comment type="subcellular location">
    <subcellularLocation>
        <location evidence="1">Cell inner membrane</location>
        <topology evidence="1">Multi-pass membrane protein</topology>
    </subcellularLocation>
    <subcellularLocation>
        <location evidence="8">Cell membrane</location>
        <topology evidence="8">Multi-pass membrane protein</topology>
    </subcellularLocation>
</comment>
<dbReference type="CDD" id="cd06261">
    <property type="entry name" value="TM_PBP2"/>
    <property type="match status" value="2"/>
</dbReference>
<evidence type="ECO:0000256" key="4">
    <source>
        <dbReference type="ARBA" id="ARBA00022519"/>
    </source>
</evidence>
<comment type="caution">
    <text evidence="10">The sequence shown here is derived from an EMBL/GenBank/DDBJ whole genome shotgun (WGS) entry which is preliminary data.</text>
</comment>
<feature type="transmembrane region" description="Helical" evidence="8">
    <location>
        <begin position="12"/>
        <end position="38"/>
    </location>
</feature>
<evidence type="ECO:0000256" key="6">
    <source>
        <dbReference type="ARBA" id="ARBA00022989"/>
    </source>
</evidence>
<comment type="similarity">
    <text evidence="8">Belongs to the binding-protein-dependent transport system permease family.</text>
</comment>
<feature type="transmembrane region" description="Helical" evidence="8">
    <location>
        <begin position="366"/>
        <end position="385"/>
    </location>
</feature>
<feature type="transmembrane region" description="Helical" evidence="8">
    <location>
        <begin position="391"/>
        <end position="411"/>
    </location>
</feature>
<feature type="transmembrane region" description="Helical" evidence="8">
    <location>
        <begin position="58"/>
        <end position="82"/>
    </location>
</feature>
<feature type="transmembrane region" description="Helical" evidence="8">
    <location>
        <begin position="238"/>
        <end position="258"/>
    </location>
</feature>
<dbReference type="Proteomes" id="UP001596406">
    <property type="component" value="Unassembled WGS sequence"/>
</dbReference>
<name>A0ABD5UCD3_9EURY</name>
<evidence type="ECO:0000259" key="9">
    <source>
        <dbReference type="PROSITE" id="PS50928"/>
    </source>
</evidence>
<feature type="transmembrane region" description="Helical" evidence="8">
    <location>
        <begin position="138"/>
        <end position="158"/>
    </location>
</feature>
<keyword evidence="6 8" id="KW-1133">Transmembrane helix</keyword>
<sequence>MATDTGTERGNGGLSVSVTLVAGAIAALVLTPALWLLFGAFEARGSLGLLLADTTVEVFVNSVLLAVGVTVASIAIAVPLAYLTVRTDLPGKRLFTVLLSMPLVVPSYIGAFAFVWLFGPGGWVSDVLGTVGLDSPSIYGLWGSVLVLTLYTYPYVFITTRAALKTMDTALVDAARTLRHTRWEAFKRVTFPQIRPAIAAGSLLVSLYALSDFGTPQIMRYDVFTRVIYSARAYDFDLALLLSLQLVVVTLFILAVEARVRGSGVRSEHPGRQPTPVRLGRWTLPAMAACLLVPLVALAVPLGVLSHWLTAGTASYSLTFQPRYGAASAVLSLGAAVVAALCALPLAYVGARRRGLLAAVIERASYVGYAVPGVVIGLAFVFFGARYIGEGYSSVAVAIPLLVFAYVVRFLPQAVGSTRTSFERISPTLGEAARTLGESPGGAFRRVTLPLVAPGLLGGAALVFLTTMKELPATLLLLPGSHTLVTYLWTAERAGYYGQAALPAFALLAVSACSLLVMLKLEGYDVE</sequence>
<feature type="transmembrane region" description="Helical" evidence="8">
    <location>
        <begin position="324"/>
        <end position="346"/>
    </location>
</feature>
<dbReference type="InterPro" id="IPR035906">
    <property type="entry name" value="MetI-like_sf"/>
</dbReference>
<feature type="transmembrane region" description="Helical" evidence="8">
    <location>
        <begin position="197"/>
        <end position="218"/>
    </location>
</feature>
<dbReference type="RefSeq" id="WP_304447571.1">
    <property type="nucleotide sequence ID" value="NZ_JARRAH010000001.1"/>
</dbReference>
<feature type="transmembrane region" description="Helical" evidence="8">
    <location>
        <begin position="279"/>
        <end position="304"/>
    </location>
</feature>
<dbReference type="PANTHER" id="PTHR43357">
    <property type="entry name" value="INNER MEMBRANE ABC TRANSPORTER PERMEASE PROTEIN YDCV"/>
    <property type="match status" value="1"/>
</dbReference>
<evidence type="ECO:0000256" key="7">
    <source>
        <dbReference type="ARBA" id="ARBA00023136"/>
    </source>
</evidence>
<dbReference type="PROSITE" id="PS50928">
    <property type="entry name" value="ABC_TM1"/>
    <property type="match status" value="2"/>
</dbReference>
<evidence type="ECO:0000256" key="8">
    <source>
        <dbReference type="RuleBase" id="RU363032"/>
    </source>
</evidence>
<keyword evidence="2 8" id="KW-0813">Transport</keyword>
<evidence type="ECO:0000256" key="1">
    <source>
        <dbReference type="ARBA" id="ARBA00004429"/>
    </source>
</evidence>
<dbReference type="AlphaFoldDB" id="A0ABD5UCD3"/>
<organism evidence="10 11">
    <name type="scientific">Halomarina ordinaria</name>
    <dbReference type="NCBI Taxonomy" id="3033939"/>
    <lineage>
        <taxon>Archaea</taxon>
        <taxon>Methanobacteriati</taxon>
        <taxon>Methanobacteriota</taxon>
        <taxon>Stenosarchaea group</taxon>
        <taxon>Halobacteria</taxon>
        <taxon>Halobacteriales</taxon>
        <taxon>Natronomonadaceae</taxon>
        <taxon>Halomarina</taxon>
    </lineage>
</organism>
<keyword evidence="4" id="KW-0997">Cell inner membrane</keyword>
<feature type="transmembrane region" description="Helical" evidence="8">
    <location>
        <begin position="447"/>
        <end position="465"/>
    </location>
</feature>
<proteinExistence type="inferred from homology"/>
<evidence type="ECO:0000256" key="3">
    <source>
        <dbReference type="ARBA" id="ARBA00022475"/>
    </source>
</evidence>
<evidence type="ECO:0000256" key="5">
    <source>
        <dbReference type="ARBA" id="ARBA00022692"/>
    </source>
</evidence>
<dbReference type="PANTHER" id="PTHR43357:SF3">
    <property type="entry name" value="FE(3+)-TRANSPORT SYSTEM PERMEASE PROTEIN FBPB 2"/>
    <property type="match status" value="1"/>
</dbReference>
<dbReference type="Gene3D" id="1.10.3720.10">
    <property type="entry name" value="MetI-like"/>
    <property type="match status" value="2"/>
</dbReference>
<keyword evidence="7 8" id="KW-0472">Membrane</keyword>
<keyword evidence="11" id="KW-1185">Reference proteome</keyword>
<keyword evidence="3" id="KW-1003">Cell membrane</keyword>
<accession>A0ABD5UCD3</accession>
<dbReference type="SUPFAM" id="SSF161098">
    <property type="entry name" value="MetI-like"/>
    <property type="match status" value="2"/>
</dbReference>
<feature type="domain" description="ABC transmembrane type-1" evidence="9">
    <location>
        <begin position="325"/>
        <end position="518"/>
    </location>
</feature>
<evidence type="ECO:0000313" key="10">
    <source>
        <dbReference type="EMBL" id="MFC6835876.1"/>
    </source>
</evidence>
<keyword evidence="5 8" id="KW-0812">Transmembrane</keyword>
<evidence type="ECO:0000256" key="2">
    <source>
        <dbReference type="ARBA" id="ARBA00022448"/>
    </source>
</evidence>
<feature type="domain" description="ABC transmembrane type-1" evidence="9">
    <location>
        <begin position="59"/>
        <end position="257"/>
    </location>
</feature>
<evidence type="ECO:0000313" key="11">
    <source>
        <dbReference type="Proteomes" id="UP001596406"/>
    </source>
</evidence>
<reference evidence="10 11" key="1">
    <citation type="journal article" date="2019" name="Int. J. Syst. Evol. Microbiol.">
        <title>The Global Catalogue of Microorganisms (GCM) 10K type strain sequencing project: providing services to taxonomists for standard genome sequencing and annotation.</title>
        <authorList>
            <consortium name="The Broad Institute Genomics Platform"/>
            <consortium name="The Broad Institute Genome Sequencing Center for Infectious Disease"/>
            <person name="Wu L."/>
            <person name="Ma J."/>
        </authorList>
    </citation>
    <scope>NUCLEOTIDE SEQUENCE [LARGE SCALE GENOMIC DNA]</scope>
    <source>
        <strain evidence="10 11">PSRA2</strain>
    </source>
</reference>
<dbReference type="GO" id="GO:0005886">
    <property type="term" value="C:plasma membrane"/>
    <property type="evidence" value="ECO:0007669"/>
    <property type="project" value="UniProtKB-SubCell"/>
</dbReference>
<protein>
    <submittedName>
        <fullName evidence="10">ABC transporter permease</fullName>
    </submittedName>
</protein>
<dbReference type="InterPro" id="IPR000515">
    <property type="entry name" value="MetI-like"/>
</dbReference>
<dbReference type="Pfam" id="PF00528">
    <property type="entry name" value="BPD_transp_1"/>
    <property type="match status" value="2"/>
</dbReference>
<feature type="transmembrane region" description="Helical" evidence="8">
    <location>
        <begin position="94"/>
        <end position="118"/>
    </location>
</feature>
<gene>
    <name evidence="10" type="ORF">ACFQHK_05065</name>
</gene>
<dbReference type="EMBL" id="JBHSXM010000001">
    <property type="protein sequence ID" value="MFC6835876.1"/>
    <property type="molecule type" value="Genomic_DNA"/>
</dbReference>